<dbReference type="Pfam" id="PF04717">
    <property type="entry name" value="Phage_base_V"/>
    <property type="match status" value="1"/>
</dbReference>
<dbReference type="RefSeq" id="WP_153013007.1">
    <property type="nucleotide sequence ID" value="NZ_LDSL01000179.1"/>
</dbReference>
<name>A0A147GMB7_9BURK</name>
<dbReference type="Gene3D" id="2.40.50.230">
    <property type="entry name" value="Gp5 N-terminal domain"/>
    <property type="match status" value="1"/>
</dbReference>
<proteinExistence type="inferred from homology"/>
<comment type="caution">
    <text evidence="6">The sequence shown here is derived from an EMBL/GenBank/DDBJ whole genome shotgun (WGS) entry which is preliminary data.</text>
</comment>
<dbReference type="Proteomes" id="UP000072741">
    <property type="component" value="Unassembled WGS sequence"/>
</dbReference>
<evidence type="ECO:0000313" key="7">
    <source>
        <dbReference type="Proteomes" id="UP000072741"/>
    </source>
</evidence>
<keyword evidence="7" id="KW-1185">Reference proteome</keyword>
<dbReference type="InterPro" id="IPR017847">
    <property type="entry name" value="T6SS_RhsGE_Vgr_subset"/>
</dbReference>
<evidence type="ECO:0000259" key="4">
    <source>
        <dbReference type="Pfam" id="PF10106"/>
    </source>
</evidence>
<dbReference type="Pfam" id="PF13296">
    <property type="entry name" value="T6SS_Vgr"/>
    <property type="match status" value="1"/>
</dbReference>
<feature type="domain" description="Gp5/Type VI secretion system Vgr protein OB-fold" evidence="3">
    <location>
        <begin position="79"/>
        <end position="146"/>
    </location>
</feature>
<dbReference type="SUPFAM" id="SSF69349">
    <property type="entry name" value="Phage fibre proteins"/>
    <property type="match status" value="1"/>
</dbReference>
<dbReference type="NCBIfam" id="TIGR03361">
    <property type="entry name" value="VI_Rhs_Vgr"/>
    <property type="match status" value="1"/>
</dbReference>
<dbReference type="InterPro" id="IPR006533">
    <property type="entry name" value="T6SS_Vgr_RhsGE"/>
</dbReference>
<dbReference type="InterPro" id="IPR037026">
    <property type="entry name" value="Vgr_OB-fold_dom_sf"/>
</dbReference>
<feature type="non-terminal residue" evidence="6">
    <location>
        <position position="483"/>
    </location>
</feature>
<comment type="similarity">
    <text evidence="1">Belongs to the VgrG protein family.</text>
</comment>
<feature type="region of interest" description="Disordered" evidence="2">
    <location>
        <begin position="276"/>
        <end position="297"/>
    </location>
</feature>
<gene>
    <name evidence="6" type="ORF">NS331_22965</name>
</gene>
<accession>A0A147GMB7</accession>
<dbReference type="InterPro" id="IPR006531">
    <property type="entry name" value="Gp5/Vgr_OB"/>
</dbReference>
<reference evidence="6 7" key="1">
    <citation type="journal article" date="2016" name="Front. Microbiol.">
        <title>Genomic Resource of Rice Seed Associated Bacteria.</title>
        <authorList>
            <person name="Midha S."/>
            <person name="Bansal K."/>
            <person name="Sharma S."/>
            <person name="Kumar N."/>
            <person name="Patil P.P."/>
            <person name="Chaudhry V."/>
            <person name="Patil P.B."/>
        </authorList>
    </citation>
    <scope>NUCLEOTIDE SEQUENCE [LARGE SCALE GENOMIC DNA]</scope>
    <source>
        <strain evidence="6 7">NS331</strain>
    </source>
</reference>
<feature type="domain" description="Putative type VI secretion system Rhs element associated Vgr" evidence="5">
    <location>
        <begin position="180"/>
        <end position="284"/>
    </location>
</feature>
<protein>
    <submittedName>
        <fullName evidence="6">Type VI secretion protein ImpA</fullName>
    </submittedName>
</protein>
<evidence type="ECO:0000256" key="2">
    <source>
        <dbReference type="SAM" id="MobiDB-lite"/>
    </source>
</evidence>
<evidence type="ECO:0000256" key="1">
    <source>
        <dbReference type="ARBA" id="ARBA00005558"/>
    </source>
</evidence>
<sequence length="483" mass="51742">AANADYLILETDLLVEDTGPDSQVRDAAPDRQQHWRVKVDLTAHPITEPLRPDITRIKPHTHGPQTALVVGPEGQNLWTDELGRIKVQFPWDRQGRENQHSSCWVRVSSPWAGNQLGGVHIPRIGQEVVVDFIAGDPDLPICTGRVHNQLNLPPWALPQQSALSGFRSRELTEGGGNSAAGRSNHLVMDDTAGRIQAQLKSDHQHSSLSLGSITRIEDNQGRKEARGEGFELRTDRHGVLRAQDGMLISTEGRANAAGGMLDMDETVQRLRAAQDQHDTLAGAAQTHGAQDAGDDQDTVQQALKAQNDEIAGSAQDSPPLGELKAPHMVLASPAGIAATAGESLRLHSGGHTAVTSGQHISVSAAGRWLASAAQGLRSFVRKGGLKWIASRGPVQVQAHQGEVVLVAHKDVRITSVEGRIRIQAKKKVVLIGGGSYTEWSAEGIRHGTAGSWQEHAAMHAQVGPMSRPIQEVPLPAAAEAPTT</sequence>
<dbReference type="OrthoDB" id="1907165at2"/>
<dbReference type="NCBIfam" id="TIGR01646">
    <property type="entry name" value="vgr_GE"/>
    <property type="match status" value="1"/>
</dbReference>
<evidence type="ECO:0000313" key="6">
    <source>
        <dbReference type="EMBL" id="KTT14635.1"/>
    </source>
</evidence>
<dbReference type="InterPro" id="IPR028244">
    <property type="entry name" value="T6SS_Rhs_Vgr_dom"/>
</dbReference>
<feature type="non-terminal residue" evidence="6">
    <location>
        <position position="1"/>
    </location>
</feature>
<dbReference type="SUPFAM" id="SSF69255">
    <property type="entry name" value="gp5 N-terminal domain-like"/>
    <property type="match status" value="1"/>
</dbReference>
<dbReference type="InterPro" id="IPR018769">
    <property type="entry name" value="VgrG2_DUF2345"/>
</dbReference>
<organism evidence="6 7">
    <name type="scientific">Pseudacidovorax intermedius</name>
    <dbReference type="NCBI Taxonomy" id="433924"/>
    <lineage>
        <taxon>Bacteria</taxon>
        <taxon>Pseudomonadati</taxon>
        <taxon>Pseudomonadota</taxon>
        <taxon>Betaproteobacteria</taxon>
        <taxon>Burkholderiales</taxon>
        <taxon>Comamonadaceae</taxon>
        <taxon>Pseudacidovorax</taxon>
    </lineage>
</organism>
<evidence type="ECO:0000259" key="5">
    <source>
        <dbReference type="Pfam" id="PF13296"/>
    </source>
</evidence>
<feature type="domain" description="DUF2345" evidence="4">
    <location>
        <begin position="319"/>
        <end position="464"/>
    </location>
</feature>
<dbReference type="AlphaFoldDB" id="A0A147GMB7"/>
<evidence type="ECO:0000259" key="3">
    <source>
        <dbReference type="Pfam" id="PF04717"/>
    </source>
</evidence>
<dbReference type="EMBL" id="LDSL01000179">
    <property type="protein sequence ID" value="KTT14635.1"/>
    <property type="molecule type" value="Genomic_DNA"/>
</dbReference>
<dbReference type="Pfam" id="PF10106">
    <property type="entry name" value="DUF2345"/>
    <property type="match status" value="1"/>
</dbReference>